<dbReference type="HAMAP" id="MF_00134_B">
    <property type="entry name" value="IGPS_B"/>
    <property type="match status" value="1"/>
</dbReference>
<dbReference type="GO" id="GO:0004425">
    <property type="term" value="F:indole-3-glycerol-phosphate synthase activity"/>
    <property type="evidence" value="ECO:0007669"/>
    <property type="project" value="UniProtKB-UniRule"/>
</dbReference>
<evidence type="ECO:0000256" key="9">
    <source>
        <dbReference type="HAMAP-Rule" id="MF_00134"/>
    </source>
</evidence>
<name>A0A239ZCL3_9STAP</name>
<dbReference type="PANTHER" id="PTHR22854:SF2">
    <property type="entry name" value="INDOLE-3-GLYCEROL-PHOSPHATE SYNTHASE"/>
    <property type="match status" value="1"/>
</dbReference>
<dbReference type="UniPathway" id="UPA00035">
    <property type="reaction ID" value="UER00043"/>
</dbReference>
<keyword evidence="8 9" id="KW-0456">Lyase</keyword>
<evidence type="ECO:0000256" key="6">
    <source>
        <dbReference type="ARBA" id="ARBA00022822"/>
    </source>
</evidence>
<dbReference type="GO" id="GO:0004640">
    <property type="term" value="F:phosphoribosylanthranilate isomerase activity"/>
    <property type="evidence" value="ECO:0007669"/>
    <property type="project" value="TreeGrafter"/>
</dbReference>
<dbReference type="InterPro" id="IPR013798">
    <property type="entry name" value="Indole-3-glycerol_P_synth_dom"/>
</dbReference>
<protein>
    <recommendedName>
        <fullName evidence="9">Indole-3-glycerol phosphate synthase</fullName>
        <shortName evidence="9">IGPS</shortName>
        <ecNumber evidence="9">4.1.1.48</ecNumber>
    </recommendedName>
</protein>
<keyword evidence="6 9" id="KW-0822">Tryptophan biosynthesis</keyword>
<dbReference type="EMBL" id="LT906462">
    <property type="protein sequence ID" value="SNV68474.1"/>
    <property type="molecule type" value="Genomic_DNA"/>
</dbReference>
<dbReference type="Proteomes" id="UP000242084">
    <property type="component" value="Chromosome 1"/>
</dbReference>
<keyword evidence="5 9" id="KW-0210">Decarboxylase</keyword>
<evidence type="ECO:0000256" key="4">
    <source>
        <dbReference type="ARBA" id="ARBA00022605"/>
    </source>
</evidence>
<comment type="catalytic activity">
    <reaction evidence="1 9">
        <text>1-(2-carboxyphenylamino)-1-deoxy-D-ribulose 5-phosphate + H(+) = (1S,2R)-1-C-(indol-3-yl)glycerol 3-phosphate + CO2 + H2O</text>
        <dbReference type="Rhea" id="RHEA:23476"/>
        <dbReference type="ChEBI" id="CHEBI:15377"/>
        <dbReference type="ChEBI" id="CHEBI:15378"/>
        <dbReference type="ChEBI" id="CHEBI:16526"/>
        <dbReference type="ChEBI" id="CHEBI:58613"/>
        <dbReference type="ChEBI" id="CHEBI:58866"/>
        <dbReference type="EC" id="4.1.1.48"/>
    </reaction>
</comment>
<dbReference type="EC" id="4.1.1.48" evidence="9"/>
<dbReference type="SUPFAM" id="SSF51366">
    <property type="entry name" value="Ribulose-phoshate binding barrel"/>
    <property type="match status" value="1"/>
</dbReference>
<dbReference type="GO" id="GO:0000162">
    <property type="term" value="P:L-tryptophan biosynthetic process"/>
    <property type="evidence" value="ECO:0007669"/>
    <property type="project" value="UniProtKB-UniRule"/>
</dbReference>
<comment type="similarity">
    <text evidence="3 9">Belongs to the TrpC family.</text>
</comment>
<comment type="pathway">
    <text evidence="2 9">Amino-acid biosynthesis; L-tryptophan biosynthesis; L-tryptophan from chorismate: step 4/5.</text>
</comment>
<reference evidence="11 12" key="1">
    <citation type="submission" date="2017-06" db="EMBL/GenBank/DDBJ databases">
        <authorList>
            <consortium name="Pathogen Informatics"/>
        </authorList>
    </citation>
    <scope>NUCLEOTIDE SEQUENCE [LARGE SCALE GENOMIC DNA]</scope>
    <source>
        <strain evidence="11 12">NCTC13839</strain>
    </source>
</reference>
<evidence type="ECO:0000256" key="5">
    <source>
        <dbReference type="ARBA" id="ARBA00022793"/>
    </source>
</evidence>
<dbReference type="FunFam" id="3.20.20.70:FF:000024">
    <property type="entry name" value="Indole-3-glycerol phosphate synthase"/>
    <property type="match status" value="1"/>
</dbReference>
<evidence type="ECO:0000256" key="7">
    <source>
        <dbReference type="ARBA" id="ARBA00023141"/>
    </source>
</evidence>
<keyword evidence="7 9" id="KW-0057">Aromatic amino acid biosynthesis</keyword>
<feature type="domain" description="Indole-3-glycerol phosphate synthase" evidence="10">
    <location>
        <begin position="4"/>
        <end position="250"/>
    </location>
</feature>
<evidence type="ECO:0000256" key="1">
    <source>
        <dbReference type="ARBA" id="ARBA00001633"/>
    </source>
</evidence>
<evidence type="ECO:0000256" key="2">
    <source>
        <dbReference type="ARBA" id="ARBA00004696"/>
    </source>
</evidence>
<dbReference type="AlphaFoldDB" id="A0A239ZCL3"/>
<organism evidence="11 12">
    <name type="scientific">Mammaliicoccus stepanovicii</name>
    <dbReference type="NCBI Taxonomy" id="643214"/>
    <lineage>
        <taxon>Bacteria</taxon>
        <taxon>Bacillati</taxon>
        <taxon>Bacillota</taxon>
        <taxon>Bacilli</taxon>
        <taxon>Bacillales</taxon>
        <taxon>Staphylococcaceae</taxon>
        <taxon>Mammaliicoccus</taxon>
    </lineage>
</organism>
<dbReference type="InterPro" id="IPR011060">
    <property type="entry name" value="RibuloseP-bd_barrel"/>
</dbReference>
<dbReference type="CDD" id="cd00331">
    <property type="entry name" value="IGPS"/>
    <property type="match status" value="1"/>
</dbReference>
<proteinExistence type="inferred from homology"/>
<evidence type="ECO:0000313" key="12">
    <source>
        <dbReference type="Proteomes" id="UP000242084"/>
    </source>
</evidence>
<dbReference type="NCBIfam" id="NF001371">
    <property type="entry name" value="PRK00278.1-3"/>
    <property type="match status" value="1"/>
</dbReference>
<sequence>MTILDEIVEYKKALLSENYYDKKLSELDSVNIEHKDTFLSIVKNDDKLNIIAELKAKSPTVSDIPKKDMATQIEQYEQYGASAISILTDEKYFDGSYERLQKLTIKTSLPVLCKDFMIDKKQIDLAKHVGASIILLIVNVLNEDKLKELYDYAKSKGLEVLVEVHDKEELEIAHHINSELIGVNNRDLKRFVTKVNHTNEILTDMKPGVTYISESGIRTIEDVETIVGSGIDGVLIGESLMKHPDLSTFLPSLRLLKRGGKDVH</sequence>
<dbReference type="KEGG" id="sste:SAMEA4384403_1400"/>
<evidence type="ECO:0000259" key="10">
    <source>
        <dbReference type="Pfam" id="PF00218"/>
    </source>
</evidence>
<evidence type="ECO:0000256" key="3">
    <source>
        <dbReference type="ARBA" id="ARBA00008737"/>
    </source>
</evidence>
<dbReference type="PANTHER" id="PTHR22854">
    <property type="entry name" value="TRYPTOPHAN BIOSYNTHESIS PROTEIN"/>
    <property type="match status" value="1"/>
</dbReference>
<keyword evidence="4 9" id="KW-0028">Amino-acid biosynthesis</keyword>
<gene>
    <name evidence="9 11" type="primary">trpC</name>
    <name evidence="11" type="ORF">SAMEA4384403_01400</name>
</gene>
<dbReference type="InterPro" id="IPR045186">
    <property type="entry name" value="Indole-3-glycerol_P_synth"/>
</dbReference>
<dbReference type="OrthoDB" id="9804217at2"/>
<dbReference type="RefSeq" id="WP_095088083.1">
    <property type="nucleotide sequence ID" value="NZ_BMDM01000005.1"/>
</dbReference>
<evidence type="ECO:0000313" key="11">
    <source>
        <dbReference type="EMBL" id="SNV68474.1"/>
    </source>
</evidence>
<dbReference type="Pfam" id="PF00218">
    <property type="entry name" value="IGPS"/>
    <property type="match status" value="1"/>
</dbReference>
<dbReference type="InterPro" id="IPR013785">
    <property type="entry name" value="Aldolase_TIM"/>
</dbReference>
<dbReference type="Gene3D" id="3.20.20.70">
    <property type="entry name" value="Aldolase class I"/>
    <property type="match status" value="1"/>
</dbReference>
<keyword evidence="12" id="KW-1185">Reference proteome</keyword>
<evidence type="ECO:0000256" key="8">
    <source>
        <dbReference type="ARBA" id="ARBA00023239"/>
    </source>
</evidence>
<accession>A0A239ZCL3</accession>